<feature type="transmembrane region" description="Helical" evidence="1">
    <location>
        <begin position="64"/>
        <end position="88"/>
    </location>
</feature>
<feature type="transmembrane region" description="Helical" evidence="1">
    <location>
        <begin position="100"/>
        <end position="123"/>
    </location>
</feature>
<comment type="caution">
    <text evidence="2">The sequence shown here is derived from an EMBL/GenBank/DDBJ whole genome shotgun (WGS) entry which is preliminary data.</text>
</comment>
<keyword evidence="1" id="KW-0472">Membrane</keyword>
<gene>
    <name evidence="2" type="ORF">LCGC14_3023790</name>
</gene>
<protein>
    <submittedName>
        <fullName evidence="2">Uncharacterized protein</fullName>
    </submittedName>
</protein>
<reference evidence="2" key="1">
    <citation type="journal article" date="2015" name="Nature">
        <title>Complex archaea that bridge the gap between prokaryotes and eukaryotes.</title>
        <authorList>
            <person name="Spang A."/>
            <person name="Saw J.H."/>
            <person name="Jorgensen S.L."/>
            <person name="Zaremba-Niedzwiedzka K."/>
            <person name="Martijn J."/>
            <person name="Lind A.E."/>
            <person name="van Eijk R."/>
            <person name="Schleper C."/>
            <person name="Guy L."/>
            <person name="Ettema T.J."/>
        </authorList>
    </citation>
    <scope>NUCLEOTIDE SEQUENCE</scope>
</reference>
<accession>A0A0F8XHL4</accession>
<sequence>MEVIFSIIFYLQVWKFLDQLILIWKDNINVMYLSALNLAAAVIITSLVILIFEIRNKYYYSSDMPPISAIVAILSFLLLEVSLLFFYYSGDIGLSQDVNLVFNAIHISAFLFSVALLFIRWLLNISQDSETGNSLYAWVTIIIFQLVNIASGDIQLISRTVAILLTCVIFMGLFVLTYKEVSKSY</sequence>
<keyword evidence="1" id="KW-0812">Transmembrane</keyword>
<feature type="transmembrane region" description="Helical" evidence="1">
    <location>
        <begin position="135"/>
        <end position="151"/>
    </location>
</feature>
<feature type="transmembrane region" description="Helical" evidence="1">
    <location>
        <begin position="157"/>
        <end position="178"/>
    </location>
</feature>
<feature type="transmembrane region" description="Helical" evidence="1">
    <location>
        <begin position="30"/>
        <end position="52"/>
    </location>
</feature>
<organism evidence="2">
    <name type="scientific">marine sediment metagenome</name>
    <dbReference type="NCBI Taxonomy" id="412755"/>
    <lineage>
        <taxon>unclassified sequences</taxon>
        <taxon>metagenomes</taxon>
        <taxon>ecological metagenomes</taxon>
    </lineage>
</organism>
<proteinExistence type="predicted"/>
<evidence type="ECO:0000313" key="2">
    <source>
        <dbReference type="EMBL" id="KKK60495.1"/>
    </source>
</evidence>
<evidence type="ECO:0000256" key="1">
    <source>
        <dbReference type="SAM" id="Phobius"/>
    </source>
</evidence>
<dbReference type="AlphaFoldDB" id="A0A0F8XHL4"/>
<dbReference type="EMBL" id="LAZR01062940">
    <property type="protein sequence ID" value="KKK60495.1"/>
    <property type="molecule type" value="Genomic_DNA"/>
</dbReference>
<keyword evidence="1" id="KW-1133">Transmembrane helix</keyword>
<name>A0A0F8XHL4_9ZZZZ</name>